<comment type="catalytic activity">
    <reaction evidence="6">
        <text>an L-alpha-D-Hep-(1-&gt;5)-[alpha-Kdo-(2-&gt;4)]-alpha-Kdo-(2-&gt;6)-lipid A + ADP-L-glycero-beta-D-manno-heptose = an L-alpha-D-Hep-(1-&gt;3)-L-alpha-D-Hep-(1-&gt;5)-[alpha-Kdo-(2-&gt;4)]-alpha-Kdo-(2-&gt;6)-lipid A + ADP + H(+)</text>
        <dbReference type="Rhea" id="RHEA:74071"/>
        <dbReference type="ChEBI" id="CHEBI:15378"/>
        <dbReference type="ChEBI" id="CHEBI:61506"/>
        <dbReference type="ChEBI" id="CHEBI:193068"/>
        <dbReference type="ChEBI" id="CHEBI:193069"/>
        <dbReference type="ChEBI" id="CHEBI:456216"/>
        <dbReference type="EC" id="2.4.99.24"/>
    </reaction>
</comment>
<evidence type="ECO:0000313" key="8">
    <source>
        <dbReference type="EMBL" id="AGY57193.1"/>
    </source>
</evidence>
<name>U5QE94_GLOK1</name>
<dbReference type="Proteomes" id="UP000017396">
    <property type="component" value="Chromosome"/>
</dbReference>
<dbReference type="SUPFAM" id="SSF53613">
    <property type="entry name" value="Ribokinase-like"/>
    <property type="match status" value="1"/>
</dbReference>
<dbReference type="PANTHER" id="PTHR30160:SF1">
    <property type="entry name" value="LIPOPOLYSACCHARIDE 1,2-N-ACETYLGLUCOSAMINETRANSFERASE-RELATED"/>
    <property type="match status" value="1"/>
</dbReference>
<accession>U5QE94</accession>
<dbReference type="Gene3D" id="3.40.1190.20">
    <property type="match status" value="1"/>
</dbReference>
<dbReference type="KEGG" id="glj:GKIL_0947"/>
<dbReference type="Pfam" id="PF00294">
    <property type="entry name" value="PfkB"/>
    <property type="match status" value="1"/>
</dbReference>
<dbReference type="RefSeq" id="WP_023172254.1">
    <property type="nucleotide sequence ID" value="NC_022600.1"/>
</dbReference>
<dbReference type="EMBL" id="CP003587">
    <property type="protein sequence ID" value="AGY57193.1"/>
    <property type="molecule type" value="Genomic_DNA"/>
</dbReference>
<dbReference type="PANTHER" id="PTHR30160">
    <property type="entry name" value="TETRAACYLDISACCHARIDE 4'-KINASE-RELATED"/>
    <property type="match status" value="1"/>
</dbReference>
<dbReference type="eggNOG" id="COG2870">
    <property type="taxonomic scope" value="Bacteria"/>
</dbReference>
<dbReference type="PROSITE" id="PS00583">
    <property type="entry name" value="PFKB_KINASES_1"/>
    <property type="match status" value="1"/>
</dbReference>
<dbReference type="AlphaFoldDB" id="U5QE94"/>
<dbReference type="SUPFAM" id="SSF53756">
    <property type="entry name" value="UDP-Glycosyltransferase/glycogen phosphorylase"/>
    <property type="match status" value="1"/>
</dbReference>
<dbReference type="GO" id="GO:0009244">
    <property type="term" value="P:lipopolysaccharide core region biosynthetic process"/>
    <property type="evidence" value="ECO:0007669"/>
    <property type="project" value="TreeGrafter"/>
</dbReference>
<dbReference type="InterPro" id="IPR002201">
    <property type="entry name" value="Glyco_trans_9"/>
</dbReference>
<dbReference type="InterPro" id="IPR011910">
    <property type="entry name" value="RfaF"/>
</dbReference>
<gene>
    <name evidence="8" type="primary">waaF</name>
    <name evidence="8" type="ORF">GKIL_0947</name>
</gene>
<dbReference type="InterPro" id="IPR011611">
    <property type="entry name" value="PfkB_dom"/>
</dbReference>
<dbReference type="OrthoDB" id="9797795at2"/>
<evidence type="ECO:0000259" key="7">
    <source>
        <dbReference type="Pfam" id="PF00294"/>
    </source>
</evidence>
<dbReference type="GO" id="GO:0008713">
    <property type="term" value="F:ADP-heptose-lipopolysaccharide heptosyltransferase activity"/>
    <property type="evidence" value="ECO:0007669"/>
    <property type="project" value="UniProtKB-EC"/>
</dbReference>
<keyword evidence="9" id="KW-1185">Reference proteome</keyword>
<evidence type="ECO:0000256" key="6">
    <source>
        <dbReference type="ARBA" id="ARBA00047503"/>
    </source>
</evidence>
<dbReference type="EC" id="2.4.99.24" evidence="5"/>
<keyword evidence="2 8" id="KW-0808">Transferase</keyword>
<evidence type="ECO:0000256" key="5">
    <source>
        <dbReference type="ARBA" id="ARBA00044042"/>
    </source>
</evidence>
<evidence type="ECO:0000256" key="2">
    <source>
        <dbReference type="ARBA" id="ARBA00022679"/>
    </source>
</evidence>
<proteinExistence type="inferred from homology"/>
<feature type="domain" description="Carbohydrate kinase PfkB" evidence="7">
    <location>
        <begin position="14"/>
        <end position="318"/>
    </location>
</feature>
<dbReference type="HOGENOM" id="CLU_383923_0_0_3"/>
<evidence type="ECO:0000256" key="3">
    <source>
        <dbReference type="ARBA" id="ARBA00022777"/>
    </source>
</evidence>
<dbReference type="InterPro" id="IPR002173">
    <property type="entry name" value="Carboh/pur_kinase_PfkB_CS"/>
</dbReference>
<evidence type="ECO:0000256" key="4">
    <source>
        <dbReference type="ARBA" id="ARBA00043995"/>
    </source>
</evidence>
<reference evidence="8 9" key="1">
    <citation type="journal article" date="2013" name="PLoS ONE">
        <title>Cultivation and Complete Genome Sequencing of Gloeobacter kilaueensis sp. nov., from a Lava Cave in Kilauea Caldera, Hawai'i.</title>
        <authorList>
            <person name="Saw J.H."/>
            <person name="Schatz M."/>
            <person name="Brown M.V."/>
            <person name="Kunkel D.D."/>
            <person name="Foster J.S."/>
            <person name="Shick H."/>
            <person name="Christensen S."/>
            <person name="Hou S."/>
            <person name="Wan X."/>
            <person name="Donachie S.P."/>
        </authorList>
    </citation>
    <scope>NUCLEOTIDE SEQUENCE [LARGE SCALE GENOMIC DNA]</scope>
    <source>
        <strain evidence="9">JS</strain>
    </source>
</reference>
<dbReference type="GO" id="GO:0005829">
    <property type="term" value="C:cytosol"/>
    <property type="evidence" value="ECO:0007669"/>
    <property type="project" value="TreeGrafter"/>
</dbReference>
<dbReference type="InterPro" id="IPR051199">
    <property type="entry name" value="LPS_LOS_Heptosyltrfase"/>
</dbReference>
<dbReference type="STRING" id="1183438.GKIL_0947"/>
<sequence length="720" mass="77688">MHRYVQVFENLPVLVIGEAILDRYSVGTARRTCTESAAPIVDVCEEQAAPGGAANTACNLAALGARVCFLTAVGEDAAAGQLRQLLGEAGVQAHLLAVAGRETLVKHRLVADGQILARFDRGSTAALPSEPVQHLLALLEAEWGRCRAVVVSDYRYGILGDPVIAALAGLQQRTSRTLVVDARDLTRYRKVGVSAVKPNYEEALGLLDNVQTAASRLETVTACRGQLLERTGASSVIVSLDREGVVLLERKGPARHIESTSQPGPNGPPYAHTTGAGDTFVAALALALAAGEKAEAAARLAQKAAGVVVARSGTARCSAADLEAELAWSQKQPKASPVTGWSAAQNILCVRLDAMGDVLMSTPALRALRRPDRRLTLLTSSAGGQIARLIPEVDEVIVYDAPWLKATAPRATSRPEYEMAAYLRQRQFDAAAIFTVFSQNPLPSAMLCYLAGIPLRLAHCHENPYQLLTNWILDPEPAQGIRHEVRRQLDLVATIGAYSPDERLSVRAGEKAHRQVQQLLAELGIGDGRPWLVIHPGATAPSRRYAPEGFAAVAERLVAEEGYTVLFTGNREEAGLIEQIRSKMVVPSFSLAGRLDLEELVALIAMAPLLVANNTGPVHIAAATGTPVVDLYALTNPQHTPWEVPHRVLSHDVPCKFCFKSLCPEGHNHCLQLVTPEQVLTAVRELSQYEHRRYFDPHLLPSRCSGGDAHQPDRSEFQRL</sequence>
<dbReference type="eggNOG" id="COG0859">
    <property type="taxonomic scope" value="Bacteria"/>
</dbReference>
<dbReference type="CDD" id="cd03789">
    <property type="entry name" value="GT9_LPS_heptosyltransferase"/>
    <property type="match status" value="1"/>
</dbReference>
<protein>
    <recommendedName>
        <fullName evidence="5">lipopolysaccharide heptosyltransferase II</fullName>
        <ecNumber evidence="5">2.4.99.24</ecNumber>
    </recommendedName>
</protein>
<dbReference type="InterPro" id="IPR029056">
    <property type="entry name" value="Ribokinase-like"/>
</dbReference>
<dbReference type="Pfam" id="PF01075">
    <property type="entry name" value="Glyco_transf_9"/>
    <property type="match status" value="1"/>
</dbReference>
<dbReference type="NCBIfam" id="TIGR02195">
    <property type="entry name" value="heptsyl_trn_II"/>
    <property type="match status" value="1"/>
</dbReference>
<organism evidence="8 9">
    <name type="scientific">Gloeobacter kilaueensis (strain ATCC BAA-2537 / CCAP 1431/1 / ULC 316 / JS1)</name>
    <dbReference type="NCBI Taxonomy" id="1183438"/>
    <lineage>
        <taxon>Bacteria</taxon>
        <taxon>Bacillati</taxon>
        <taxon>Cyanobacteriota</taxon>
        <taxon>Cyanophyceae</taxon>
        <taxon>Gloeobacterales</taxon>
        <taxon>Gloeobacteraceae</taxon>
        <taxon>Gloeobacter</taxon>
    </lineage>
</organism>
<evidence type="ECO:0000256" key="1">
    <source>
        <dbReference type="ARBA" id="ARBA00022676"/>
    </source>
</evidence>
<dbReference type="GO" id="GO:0016301">
    <property type="term" value="F:kinase activity"/>
    <property type="evidence" value="ECO:0007669"/>
    <property type="project" value="UniProtKB-KW"/>
</dbReference>
<evidence type="ECO:0000313" key="9">
    <source>
        <dbReference type="Proteomes" id="UP000017396"/>
    </source>
</evidence>
<comment type="similarity">
    <text evidence="4">Belongs to the glycosyltransferase 9 family.</text>
</comment>
<keyword evidence="1" id="KW-0328">Glycosyltransferase</keyword>
<keyword evidence="3" id="KW-0418">Kinase</keyword>
<dbReference type="Gene3D" id="3.40.50.2000">
    <property type="entry name" value="Glycogen Phosphorylase B"/>
    <property type="match status" value="2"/>
</dbReference>
<dbReference type="PATRIC" id="fig|1183438.3.peg.940"/>